<evidence type="ECO:0000313" key="3">
    <source>
        <dbReference type="Proteomes" id="UP000295680"/>
    </source>
</evidence>
<evidence type="ECO:0008006" key="4">
    <source>
        <dbReference type="Google" id="ProtNLM"/>
    </source>
</evidence>
<keyword evidence="1" id="KW-0732">Signal</keyword>
<dbReference type="EMBL" id="SLWS01000021">
    <property type="protein sequence ID" value="TCO45293.1"/>
    <property type="molecule type" value="Genomic_DNA"/>
</dbReference>
<organism evidence="2 3">
    <name type="scientific">Actinocrispum wychmicini</name>
    <dbReference type="NCBI Taxonomy" id="1213861"/>
    <lineage>
        <taxon>Bacteria</taxon>
        <taxon>Bacillati</taxon>
        <taxon>Actinomycetota</taxon>
        <taxon>Actinomycetes</taxon>
        <taxon>Pseudonocardiales</taxon>
        <taxon>Pseudonocardiaceae</taxon>
        <taxon>Actinocrispum</taxon>
    </lineage>
</organism>
<protein>
    <recommendedName>
        <fullName evidence="4">Secreted protein</fullName>
    </recommendedName>
</protein>
<reference evidence="2 3" key="1">
    <citation type="submission" date="2019-03" db="EMBL/GenBank/DDBJ databases">
        <title>Genomic Encyclopedia of Type Strains, Phase IV (KMG-IV): sequencing the most valuable type-strain genomes for metagenomic binning, comparative biology and taxonomic classification.</title>
        <authorList>
            <person name="Goeker M."/>
        </authorList>
    </citation>
    <scope>NUCLEOTIDE SEQUENCE [LARGE SCALE GENOMIC DNA]</scope>
    <source>
        <strain evidence="2 3">DSM 45934</strain>
    </source>
</reference>
<accession>A0A4R2IK12</accession>
<dbReference type="AlphaFoldDB" id="A0A4R2IK12"/>
<gene>
    <name evidence="2" type="ORF">EV192_12157</name>
</gene>
<dbReference type="Proteomes" id="UP000295680">
    <property type="component" value="Unassembled WGS sequence"/>
</dbReference>
<proteinExistence type="predicted"/>
<name>A0A4R2IK12_9PSEU</name>
<keyword evidence="3" id="KW-1185">Reference proteome</keyword>
<comment type="caution">
    <text evidence="2">The sequence shown here is derived from an EMBL/GenBank/DDBJ whole genome shotgun (WGS) entry which is preliminary data.</text>
</comment>
<sequence>MRPSERNKVKRKLIGVAMAFAVAVTAVAGAGSAQAATPRPAGSTVHPNVDPVTVAEAIKAAYDAYKTFFGGGSSANATAQIIAAIKAAEREIINHIDAIAAADARACAQSAVLNFPDFDNLTTDNKQNFALTATSCITEIDSLLSAVTDKAAKDQLGFSLNAVGPIALMARSKAGLHNDTLVPVLRESNQKVLTGLTPRCVNLFDPDSHGKRWFCTAYNGFRADDVTQPDAQDDAMVNTSWEIAKNTLPQLASL</sequence>
<evidence type="ECO:0000313" key="2">
    <source>
        <dbReference type="EMBL" id="TCO45293.1"/>
    </source>
</evidence>
<evidence type="ECO:0000256" key="1">
    <source>
        <dbReference type="SAM" id="SignalP"/>
    </source>
</evidence>
<feature type="chain" id="PRO_5020212099" description="Secreted protein" evidence="1">
    <location>
        <begin position="36"/>
        <end position="254"/>
    </location>
</feature>
<feature type="signal peptide" evidence="1">
    <location>
        <begin position="1"/>
        <end position="35"/>
    </location>
</feature>